<feature type="compositionally biased region" description="Low complexity" evidence="7">
    <location>
        <begin position="134"/>
        <end position="157"/>
    </location>
</feature>
<feature type="region of interest" description="Disordered" evidence="7">
    <location>
        <begin position="93"/>
        <end position="158"/>
    </location>
</feature>
<dbReference type="PANTHER" id="PTHR13254:SF0">
    <property type="entry name" value="GOLGIN SUBFAMILY A MEMBER 7_ERF4 DOMAIN-CONTAINING PROTEIN"/>
    <property type="match status" value="1"/>
</dbReference>
<keyword evidence="6 8" id="KW-0472">Membrane</keyword>
<dbReference type="InterPro" id="IPR019383">
    <property type="entry name" value="Golgin_A_7/ERF4"/>
</dbReference>
<dbReference type="GO" id="GO:0031211">
    <property type="term" value="C:endoplasmic reticulum palmitoyltransferase complex"/>
    <property type="evidence" value="ECO:0007669"/>
    <property type="project" value="TreeGrafter"/>
</dbReference>
<feature type="region of interest" description="Disordered" evidence="7">
    <location>
        <begin position="1"/>
        <end position="43"/>
    </location>
</feature>
<evidence type="ECO:0000256" key="1">
    <source>
        <dbReference type="ARBA" id="ARBA00004406"/>
    </source>
</evidence>
<feature type="compositionally biased region" description="Basic and acidic residues" evidence="7">
    <location>
        <begin position="439"/>
        <end position="449"/>
    </location>
</feature>
<evidence type="ECO:0000256" key="6">
    <source>
        <dbReference type="ARBA" id="ARBA00023136"/>
    </source>
</evidence>
<feature type="compositionally biased region" description="Low complexity" evidence="7">
    <location>
        <begin position="713"/>
        <end position="725"/>
    </location>
</feature>
<dbReference type="AlphaFoldDB" id="A0A0G4M8A4"/>
<dbReference type="Pfam" id="PF10256">
    <property type="entry name" value="Erf4"/>
    <property type="match status" value="1"/>
</dbReference>
<feature type="compositionally biased region" description="Acidic residues" evidence="7">
    <location>
        <begin position="24"/>
        <end position="43"/>
    </location>
</feature>
<feature type="region of interest" description="Disordered" evidence="7">
    <location>
        <begin position="713"/>
        <end position="737"/>
    </location>
</feature>
<comment type="subcellular location">
    <subcellularLocation>
        <location evidence="1">Endoplasmic reticulum membrane</location>
        <topology evidence="1">Peripheral membrane protein</topology>
    </subcellularLocation>
</comment>
<dbReference type="STRING" id="100787.A0A0G4M8A4"/>
<name>A0A0G4M8A4_VERLO</name>
<feature type="transmembrane region" description="Helical" evidence="8">
    <location>
        <begin position="66"/>
        <end position="88"/>
    </location>
</feature>
<dbReference type="GO" id="GO:0006612">
    <property type="term" value="P:protein targeting to membrane"/>
    <property type="evidence" value="ECO:0007669"/>
    <property type="project" value="TreeGrafter"/>
</dbReference>
<keyword evidence="5" id="KW-0256">Endoplasmic reticulum</keyword>
<proteinExistence type="inferred from homology"/>
<feature type="region of interest" description="Disordered" evidence="7">
    <location>
        <begin position="357"/>
        <end position="508"/>
    </location>
</feature>
<gene>
    <name evidence="10" type="ORF">BN1708_005142</name>
</gene>
<reference evidence="10 11" key="1">
    <citation type="submission" date="2015-05" db="EMBL/GenBank/DDBJ databases">
        <authorList>
            <person name="Wang D.B."/>
            <person name="Wang M."/>
        </authorList>
    </citation>
    <scope>NUCLEOTIDE SEQUENCE [LARGE SCALE GENOMIC DNA]</scope>
    <source>
        <strain evidence="10">VL1</strain>
    </source>
</reference>
<dbReference type="Proteomes" id="UP000044602">
    <property type="component" value="Unassembled WGS sequence"/>
</dbReference>
<evidence type="ECO:0000256" key="4">
    <source>
        <dbReference type="ARBA" id="ARBA00018463"/>
    </source>
</evidence>
<keyword evidence="11" id="KW-1185">Reference proteome</keyword>
<dbReference type="EMBL" id="CVQH01021418">
    <property type="protein sequence ID" value="CRK30484.1"/>
    <property type="molecule type" value="Genomic_DNA"/>
</dbReference>
<evidence type="ECO:0000313" key="10">
    <source>
        <dbReference type="EMBL" id="CRK30484.1"/>
    </source>
</evidence>
<dbReference type="PANTHER" id="PTHR13254">
    <property type="entry name" value="GOLGI AUTOANTIGEN, GOLGIN SUBFAMILY A, 7"/>
    <property type="match status" value="1"/>
</dbReference>
<feature type="region of interest" description="Disordered" evidence="7">
    <location>
        <begin position="520"/>
        <end position="539"/>
    </location>
</feature>
<sequence>MTLKPSDGKQIGQTVTAPARQELEVEEEEELEVEEEEELEVEEEEELEPCKCKCNGEQKERKRLKVVFVQVSVLLLFLLLLLLLSIFFSSSPTNTPITDADTDTDTDLSTPLNQSEVSHFGDTPTKPAAPPTPTKGTVGAKARGTGTATGTSTGTATPEPAGHSFLGDAYWYHPHHHLAAHDQLERRSLFPLALAAASHFASARRQRPFLLSLPSEDLAHSIHLDAPPPITAAASLETLVQSLRTRRRPVEHPNLPLPRLPLPHPLLLPPPPLLACDGTSIPSSTIDAFANPRLTTLSHRQPVYPGASTLPSPPAPTAPVHRRFESTRGAAYIPHEPFVQSPFLSKASATPRRLRRLSGAARLWNPTNSTPRRPTENKQRRRRPSTPPPANVPLSHPALDNSTDPADPVSTGAGHYPLLTLPELRQSRRSGSGRGSLQFDHRGNSDHRISLPRSVRHSYDEKRATSSNPSPVDPEQASAGSVQPQEVDKGKGKAIMTPQPDEQQRGYSRDLERGPDIMDSRRHSNLSAGDGIGSAVSSDSSIMGEEVGDMGEEWGPQHPCYPHLNPHVPVDSAEYQNTRIIRVRRDWLIEGDLAPTFSNLYPEILDPAGLSEQEFRRVIEKLNGELIPIFNPYDWRNIVDSMLGLVTGWLWDDFGLTGVKARLTRLENWMDQWNKEIDKTAGAYEGASAPKLIPLRRTGYMTLDIQISDPEVAAAPSTPGASATGVMPMEPPTAVTA</sequence>
<evidence type="ECO:0000256" key="8">
    <source>
        <dbReference type="SAM" id="Phobius"/>
    </source>
</evidence>
<feature type="domain" description="Golgin subfamily A member 7/ERF4" evidence="9">
    <location>
        <begin position="580"/>
        <end position="704"/>
    </location>
</feature>
<evidence type="ECO:0000256" key="5">
    <source>
        <dbReference type="ARBA" id="ARBA00022824"/>
    </source>
</evidence>
<accession>A0A0G4M8A4</accession>
<keyword evidence="8" id="KW-1133">Transmembrane helix</keyword>
<dbReference type="InterPro" id="IPR051371">
    <property type="entry name" value="Ras_palmitoyltransferase"/>
</dbReference>
<evidence type="ECO:0000256" key="3">
    <source>
        <dbReference type="ARBA" id="ARBA00011396"/>
    </source>
</evidence>
<organism evidence="10 11">
    <name type="scientific">Verticillium longisporum</name>
    <name type="common">Verticillium dahliae var. longisporum</name>
    <dbReference type="NCBI Taxonomy" id="100787"/>
    <lineage>
        <taxon>Eukaryota</taxon>
        <taxon>Fungi</taxon>
        <taxon>Dikarya</taxon>
        <taxon>Ascomycota</taxon>
        <taxon>Pezizomycotina</taxon>
        <taxon>Sordariomycetes</taxon>
        <taxon>Hypocreomycetidae</taxon>
        <taxon>Glomerellales</taxon>
        <taxon>Plectosphaerellaceae</taxon>
        <taxon>Verticillium</taxon>
    </lineage>
</organism>
<comment type="subunit">
    <text evidence="3">Interacts with ERF2.</text>
</comment>
<evidence type="ECO:0000313" key="11">
    <source>
        <dbReference type="Proteomes" id="UP000044602"/>
    </source>
</evidence>
<dbReference type="GO" id="GO:0005789">
    <property type="term" value="C:endoplasmic reticulum membrane"/>
    <property type="evidence" value="ECO:0007669"/>
    <property type="project" value="UniProtKB-SubCell"/>
</dbReference>
<evidence type="ECO:0000259" key="9">
    <source>
        <dbReference type="Pfam" id="PF10256"/>
    </source>
</evidence>
<protein>
    <recommendedName>
        <fullName evidence="4">Ras modification protein ERF4</fullName>
    </recommendedName>
</protein>
<evidence type="ECO:0000256" key="7">
    <source>
        <dbReference type="SAM" id="MobiDB-lite"/>
    </source>
</evidence>
<keyword evidence="8" id="KW-0812">Transmembrane</keyword>
<evidence type="ECO:0000256" key="2">
    <source>
        <dbReference type="ARBA" id="ARBA00007732"/>
    </source>
</evidence>
<comment type="similarity">
    <text evidence="2">Belongs to the ERF4 family.</text>
</comment>